<dbReference type="Proteomes" id="UP000238312">
    <property type="component" value="Unassembled WGS sequence"/>
</dbReference>
<gene>
    <name evidence="2" type="ORF">B0I32_12635</name>
</gene>
<name>A0A2T0MDJ1_9ACTN</name>
<keyword evidence="1" id="KW-1133">Transmembrane helix</keyword>
<feature type="transmembrane region" description="Helical" evidence="1">
    <location>
        <begin position="34"/>
        <end position="59"/>
    </location>
</feature>
<keyword evidence="1" id="KW-0472">Membrane</keyword>
<keyword evidence="1" id="KW-0812">Transmembrane</keyword>
<comment type="caution">
    <text evidence="2">The sequence shown here is derived from an EMBL/GenBank/DDBJ whole genome shotgun (WGS) entry which is preliminary data.</text>
</comment>
<protein>
    <submittedName>
        <fullName evidence="2">Uncharacterized protein</fullName>
    </submittedName>
</protein>
<evidence type="ECO:0000313" key="3">
    <source>
        <dbReference type="Proteomes" id="UP000238312"/>
    </source>
</evidence>
<reference evidence="2 3" key="1">
    <citation type="submission" date="2018-03" db="EMBL/GenBank/DDBJ databases">
        <title>Genomic Encyclopedia of Type Strains, Phase III (KMG-III): the genomes of soil and plant-associated and newly described type strains.</title>
        <authorList>
            <person name="Whitman W."/>
        </authorList>
    </citation>
    <scope>NUCLEOTIDE SEQUENCE [LARGE SCALE GENOMIC DNA]</scope>
    <source>
        <strain evidence="2 3">CGMCC 4.7104</strain>
    </source>
</reference>
<feature type="transmembrane region" description="Helical" evidence="1">
    <location>
        <begin position="80"/>
        <end position="100"/>
    </location>
</feature>
<evidence type="ECO:0000256" key="1">
    <source>
        <dbReference type="SAM" id="Phobius"/>
    </source>
</evidence>
<evidence type="ECO:0000313" key="2">
    <source>
        <dbReference type="EMBL" id="PRX55575.1"/>
    </source>
</evidence>
<proteinExistence type="predicted"/>
<dbReference type="EMBL" id="PVNG01000026">
    <property type="protein sequence ID" value="PRX55575.1"/>
    <property type="molecule type" value="Genomic_DNA"/>
</dbReference>
<sequence length="116" mass="12984">MLRFMRRIAVYAVLSGALLYGVHRLAMVAVARLLVTVAVTAFAVSPLSQLFVYVIWHWAERDYVAVIDYAMDATGLPERALMVLLLGVFAGYAVVFWVALRQAWDRARPGQALIRS</sequence>
<accession>A0A2T0MDJ1</accession>
<dbReference type="AlphaFoldDB" id="A0A2T0MDJ1"/>
<organism evidence="2 3">
    <name type="scientific">Nonomuraea fuscirosea</name>
    <dbReference type="NCBI Taxonomy" id="1291556"/>
    <lineage>
        <taxon>Bacteria</taxon>
        <taxon>Bacillati</taxon>
        <taxon>Actinomycetota</taxon>
        <taxon>Actinomycetes</taxon>
        <taxon>Streptosporangiales</taxon>
        <taxon>Streptosporangiaceae</taxon>
        <taxon>Nonomuraea</taxon>
    </lineage>
</organism>
<keyword evidence="3" id="KW-1185">Reference proteome</keyword>